<keyword evidence="2" id="KW-1003">Cell membrane</keyword>
<dbReference type="AlphaFoldDB" id="A0A1T3P1J9"/>
<evidence type="ECO:0008006" key="12">
    <source>
        <dbReference type="Google" id="ProtNLM"/>
    </source>
</evidence>
<keyword evidence="11" id="KW-1185">Reference proteome</keyword>
<feature type="transmembrane region" description="Helical" evidence="7">
    <location>
        <begin position="413"/>
        <end position="432"/>
    </location>
</feature>
<dbReference type="STRING" id="159449.B4N89_19460"/>
<dbReference type="Pfam" id="PF02687">
    <property type="entry name" value="FtsX"/>
    <property type="match status" value="2"/>
</dbReference>
<dbReference type="EMBL" id="MWQN01000001">
    <property type="protein sequence ID" value="OPC82825.1"/>
    <property type="molecule type" value="Genomic_DNA"/>
</dbReference>
<feature type="transmembrane region" description="Helical" evidence="7">
    <location>
        <begin position="444"/>
        <end position="473"/>
    </location>
</feature>
<feature type="transmembrane region" description="Helical" evidence="7">
    <location>
        <begin position="724"/>
        <end position="752"/>
    </location>
</feature>
<name>A0A1T3P1J9_9ACTN</name>
<comment type="similarity">
    <text evidence="6">Belongs to the ABC-4 integral membrane protein family.</text>
</comment>
<evidence type="ECO:0000256" key="7">
    <source>
        <dbReference type="SAM" id="Phobius"/>
    </source>
</evidence>
<protein>
    <recommendedName>
        <fullName evidence="12">ABC transporter permease</fullName>
    </recommendedName>
</protein>
<dbReference type="PANTHER" id="PTHR30572">
    <property type="entry name" value="MEMBRANE COMPONENT OF TRANSPORTER-RELATED"/>
    <property type="match status" value="1"/>
</dbReference>
<gene>
    <name evidence="10" type="ORF">B4N89_19460</name>
</gene>
<dbReference type="InterPro" id="IPR003838">
    <property type="entry name" value="ABC3_permease_C"/>
</dbReference>
<keyword evidence="4 7" id="KW-1133">Transmembrane helix</keyword>
<proteinExistence type="inferred from homology"/>
<feature type="domain" description="ABC3 transporter permease C-terminal" evidence="8">
    <location>
        <begin position="273"/>
        <end position="391"/>
    </location>
</feature>
<evidence type="ECO:0000259" key="9">
    <source>
        <dbReference type="Pfam" id="PF12704"/>
    </source>
</evidence>
<sequence length="854" mass="88830">MLKATFRSFLAHKGRMVLSALAVLLSVAFVSGTLVFTDTITKTFDELFKSTASDVSVKPKSEFSKEDLALTGETPVVQRSLIDKIKKVDGVKDAHGSISLESFTIVDKNNKSVGPSSGAPTIVTNWFETDRTPVKITSGAAPKGPGEALIDADTAKKKHVKIGDQLRAIGANGEFTFKVSGILTFTATNPGAALLSFDDAIASQRLLGDPNAVTSVSVDAAGGVADKDLKLRVEQLLNDPKNFEVKTAAETAKESNDELGGFLNVMKYAMLGFAGVAVLVGVFLIFNTFSMLVAQRTRELGLMRAIGASRADVNRSVLLEAVLLGVVGSTLGLAAGLGLAVGLKALISAVGINLKGTSLVIKTATPIVAYLVGVIVTVIAAYVPARRAGKVAPMAALREAGAPPQKSIKTRSVIGAVLFGLGALALVAGATSSSGGQGGGFVGLGVLFTLLGFIVLAPLLARTVVPALAAWYPKLFGSMGRLSRENALRNPRRTGATASAIMIGVALVSGMAVAASSMSASFDKQIDKSLGSDYTVQSLTGTFPENIVDAARKTPGVGEVVASTLSNAVITADGKSKKDFVLGSDPGIDGTIKTTYLQGSGDAAMSAGKAAIGEDFAKDHHLSLGGKIELAFPNGQKTTVEVGAIRKKSDDVIGMGETIVIPNTIMKKFVPNVQYQSVSINAANGQDATKVGAALKTALEPFPQVKARDQSDYKELIGKQIDTFLYLIYGLLGLAIIISILGVINTLALSVVERTREIGLMRAIGASRRQIRRMIRLESMVIAVFGALVGLALGMAWGIGAQRLLANQGLDVLKVPWGTVVGIVIAAAIVGLLAAVMPAFRAARMNVLRAIATD</sequence>
<dbReference type="GO" id="GO:0022857">
    <property type="term" value="F:transmembrane transporter activity"/>
    <property type="evidence" value="ECO:0007669"/>
    <property type="project" value="TreeGrafter"/>
</dbReference>
<accession>A0A1T3P1J9</accession>
<evidence type="ECO:0000256" key="1">
    <source>
        <dbReference type="ARBA" id="ARBA00004651"/>
    </source>
</evidence>
<dbReference type="Proteomes" id="UP000190037">
    <property type="component" value="Unassembled WGS sequence"/>
</dbReference>
<feature type="transmembrane region" description="Helical" evidence="7">
    <location>
        <begin position="777"/>
        <end position="799"/>
    </location>
</feature>
<evidence type="ECO:0000313" key="10">
    <source>
        <dbReference type="EMBL" id="OPC82825.1"/>
    </source>
</evidence>
<dbReference type="InterPro" id="IPR050250">
    <property type="entry name" value="Macrolide_Exporter_MacB"/>
</dbReference>
<dbReference type="GO" id="GO:0005886">
    <property type="term" value="C:plasma membrane"/>
    <property type="evidence" value="ECO:0007669"/>
    <property type="project" value="UniProtKB-SubCell"/>
</dbReference>
<comment type="subcellular location">
    <subcellularLocation>
        <location evidence="1">Cell membrane</location>
        <topology evidence="1">Multi-pass membrane protein</topology>
    </subcellularLocation>
</comment>
<evidence type="ECO:0000313" key="11">
    <source>
        <dbReference type="Proteomes" id="UP000190037"/>
    </source>
</evidence>
<evidence type="ECO:0000259" key="8">
    <source>
        <dbReference type="Pfam" id="PF02687"/>
    </source>
</evidence>
<feature type="domain" description="MacB-like periplasmic core" evidence="9">
    <location>
        <begin position="494"/>
        <end position="697"/>
    </location>
</feature>
<dbReference type="InterPro" id="IPR025857">
    <property type="entry name" value="MacB_PCD"/>
</dbReference>
<feature type="transmembrane region" description="Helical" evidence="7">
    <location>
        <begin position="819"/>
        <end position="840"/>
    </location>
</feature>
<dbReference type="OrthoDB" id="9780560at2"/>
<reference evidence="10 11" key="1">
    <citation type="submission" date="2017-03" db="EMBL/GenBank/DDBJ databases">
        <title>Draft genome sequence of Streptomyces scabrisporus NF3, endophyte isolated from Amphipterygium adstringens.</title>
        <authorList>
            <person name="Vazquez M."/>
            <person name="Ceapa C.D."/>
            <person name="Rodriguez Luna D."/>
            <person name="Sanchez Esquivel S."/>
        </authorList>
    </citation>
    <scope>NUCLEOTIDE SEQUENCE [LARGE SCALE GENOMIC DNA]</scope>
    <source>
        <strain evidence="10 11">NF3</strain>
    </source>
</reference>
<dbReference type="PANTHER" id="PTHR30572:SF4">
    <property type="entry name" value="ABC TRANSPORTER PERMEASE YTRF"/>
    <property type="match status" value="1"/>
</dbReference>
<feature type="transmembrane region" description="Helical" evidence="7">
    <location>
        <begin position="317"/>
        <end position="347"/>
    </location>
</feature>
<keyword evidence="5 7" id="KW-0472">Membrane</keyword>
<dbReference type="Pfam" id="PF12704">
    <property type="entry name" value="MacB_PCD"/>
    <property type="match status" value="2"/>
</dbReference>
<feature type="domain" description="ABC3 transporter permease C-terminal" evidence="8">
    <location>
        <begin position="731"/>
        <end position="846"/>
    </location>
</feature>
<feature type="transmembrane region" description="Helical" evidence="7">
    <location>
        <begin position="367"/>
        <end position="385"/>
    </location>
</feature>
<dbReference type="eggNOG" id="COG3127">
    <property type="taxonomic scope" value="Bacteria"/>
</dbReference>
<evidence type="ECO:0000256" key="5">
    <source>
        <dbReference type="ARBA" id="ARBA00023136"/>
    </source>
</evidence>
<keyword evidence="3 7" id="KW-0812">Transmembrane</keyword>
<evidence type="ECO:0000256" key="3">
    <source>
        <dbReference type="ARBA" id="ARBA00022692"/>
    </source>
</evidence>
<dbReference type="RefSeq" id="WP_078977112.1">
    <property type="nucleotide sequence ID" value="NZ_MWQN01000001.1"/>
</dbReference>
<feature type="transmembrane region" description="Helical" evidence="7">
    <location>
        <begin position="494"/>
        <end position="515"/>
    </location>
</feature>
<evidence type="ECO:0000256" key="2">
    <source>
        <dbReference type="ARBA" id="ARBA00022475"/>
    </source>
</evidence>
<evidence type="ECO:0000256" key="4">
    <source>
        <dbReference type="ARBA" id="ARBA00022989"/>
    </source>
</evidence>
<comment type="caution">
    <text evidence="10">The sequence shown here is derived from an EMBL/GenBank/DDBJ whole genome shotgun (WGS) entry which is preliminary data.</text>
</comment>
<feature type="domain" description="MacB-like periplasmic core" evidence="9">
    <location>
        <begin position="17"/>
        <end position="235"/>
    </location>
</feature>
<organism evidence="10 11">
    <name type="scientific">Embleya scabrispora</name>
    <dbReference type="NCBI Taxonomy" id="159449"/>
    <lineage>
        <taxon>Bacteria</taxon>
        <taxon>Bacillati</taxon>
        <taxon>Actinomycetota</taxon>
        <taxon>Actinomycetes</taxon>
        <taxon>Kitasatosporales</taxon>
        <taxon>Streptomycetaceae</taxon>
        <taxon>Embleya</taxon>
    </lineage>
</organism>
<feature type="transmembrane region" description="Helical" evidence="7">
    <location>
        <begin position="268"/>
        <end position="294"/>
    </location>
</feature>
<evidence type="ECO:0000256" key="6">
    <source>
        <dbReference type="ARBA" id="ARBA00038076"/>
    </source>
</evidence>